<name>B6AM22_9BACT</name>
<proteinExistence type="predicted"/>
<evidence type="ECO:0000313" key="1">
    <source>
        <dbReference type="EMBL" id="EDZ39529.1"/>
    </source>
</evidence>
<dbReference type="EMBL" id="DS995259">
    <property type="protein sequence ID" value="EDZ39529.1"/>
    <property type="molecule type" value="Genomic_DNA"/>
</dbReference>
<reference evidence="1" key="2">
    <citation type="journal article" date="2008" name="PLoS Biol.">
        <title>Population genomic analysis of strain variation in Leptospirillum group II bacteria involved in acid mine drainage formation.</title>
        <authorList>
            <person name="Simmons S.L."/>
            <person name="Dibartolo G."/>
            <person name="Denef V.J."/>
            <person name="Goltsman D.S."/>
            <person name="Thelen M.P."/>
            <person name="Banfield J.F."/>
        </authorList>
    </citation>
    <scope>NUCLEOTIDE SEQUENCE [LARGE SCALE GENOMIC DNA]</scope>
</reference>
<reference evidence="1" key="1">
    <citation type="journal article" date="2004" name="Nature">
        <title>Community structure and metabolism through reconstruction of microbial genomes from the environment.</title>
        <authorList>
            <person name="Tyson G.W."/>
            <person name="Chapman J."/>
            <person name="Hugenholtz P."/>
            <person name="Allen E.E."/>
            <person name="Ram R.J."/>
            <person name="Richardson P.M."/>
            <person name="Solovyev V.V."/>
            <person name="Rubin E.M."/>
            <person name="Rokhsar D.S."/>
            <person name="Banfield J.F."/>
        </authorList>
    </citation>
    <scope>NUCLEOTIDE SEQUENCE [LARGE SCALE GENOMIC DNA]</scope>
</reference>
<protein>
    <submittedName>
        <fullName evidence="1">Uncharacterized protein</fullName>
    </submittedName>
</protein>
<accession>B6AM22</accession>
<dbReference type="AlphaFoldDB" id="B6AM22"/>
<gene>
    <name evidence="1" type="ORF">CGL2_11277168</name>
</gene>
<organism evidence="1">
    <name type="scientific">Leptospirillum sp. Group II '5-way CG'</name>
    <dbReference type="NCBI Taxonomy" id="419541"/>
    <lineage>
        <taxon>Bacteria</taxon>
        <taxon>Pseudomonadati</taxon>
        <taxon>Nitrospirota</taxon>
        <taxon>Nitrospiria</taxon>
        <taxon>Nitrospirales</taxon>
        <taxon>Nitrospiraceae</taxon>
        <taxon>Leptospirillum</taxon>
    </lineage>
</organism>
<sequence length="82" mass="8800">MAKIIKNKATGLLGFVLIEHEVGVDVVCEDGSWGQYPASDLDWVGETDKINIPSPSSPTAQREIIAAALSALGEFKKGEEKE</sequence>